<comment type="caution">
    <text evidence="1">The sequence shown here is derived from an EMBL/GenBank/DDBJ whole genome shotgun (WGS) entry which is preliminary data.</text>
</comment>
<evidence type="ECO:0000313" key="2">
    <source>
        <dbReference type="Proteomes" id="UP000594638"/>
    </source>
</evidence>
<dbReference type="Gramene" id="OE9A094508T1">
    <property type="protein sequence ID" value="OE9A094508C1"/>
    <property type="gene ID" value="OE9A094508"/>
</dbReference>
<keyword evidence="2" id="KW-1185">Reference proteome</keyword>
<gene>
    <name evidence="1" type="ORF">OLEA9_A094508</name>
</gene>
<name>A0A8S0Q6Z6_OLEEU</name>
<organism evidence="1 2">
    <name type="scientific">Olea europaea subsp. europaea</name>
    <dbReference type="NCBI Taxonomy" id="158383"/>
    <lineage>
        <taxon>Eukaryota</taxon>
        <taxon>Viridiplantae</taxon>
        <taxon>Streptophyta</taxon>
        <taxon>Embryophyta</taxon>
        <taxon>Tracheophyta</taxon>
        <taxon>Spermatophyta</taxon>
        <taxon>Magnoliopsida</taxon>
        <taxon>eudicotyledons</taxon>
        <taxon>Gunneridae</taxon>
        <taxon>Pentapetalae</taxon>
        <taxon>asterids</taxon>
        <taxon>lamiids</taxon>
        <taxon>Lamiales</taxon>
        <taxon>Oleaceae</taxon>
        <taxon>Oleeae</taxon>
        <taxon>Olea</taxon>
    </lineage>
</organism>
<sequence length="62" mass="7010">MKFSKEAILEIIKLLREDMAKHLDAAMGTALLTSSPQVTKETVKRACELVKDPRVTSTTDYW</sequence>
<protein>
    <submittedName>
        <fullName evidence="1">Uncharacterized protein</fullName>
    </submittedName>
</protein>
<evidence type="ECO:0000313" key="1">
    <source>
        <dbReference type="EMBL" id="CAA2962374.1"/>
    </source>
</evidence>
<dbReference type="AlphaFoldDB" id="A0A8S0Q6Z6"/>
<dbReference type="Proteomes" id="UP000594638">
    <property type="component" value="Unassembled WGS sequence"/>
</dbReference>
<reference evidence="1 2" key="1">
    <citation type="submission" date="2019-12" db="EMBL/GenBank/DDBJ databases">
        <authorList>
            <person name="Alioto T."/>
            <person name="Alioto T."/>
            <person name="Gomez Garrido J."/>
        </authorList>
    </citation>
    <scope>NUCLEOTIDE SEQUENCE [LARGE SCALE GENOMIC DNA]</scope>
</reference>
<accession>A0A8S0Q6Z6</accession>
<dbReference type="EMBL" id="CACTIH010000916">
    <property type="protein sequence ID" value="CAA2962374.1"/>
    <property type="molecule type" value="Genomic_DNA"/>
</dbReference>
<proteinExistence type="predicted"/>